<name>A0A6A5VBT1_9PLEO</name>
<gene>
    <name evidence="2" type="ORF">BU23DRAFT_159197</name>
</gene>
<accession>A0A6A5VBT1</accession>
<dbReference type="AlphaFoldDB" id="A0A6A5VBT1"/>
<evidence type="ECO:0000313" key="2">
    <source>
        <dbReference type="EMBL" id="KAF1972476.1"/>
    </source>
</evidence>
<feature type="compositionally biased region" description="Low complexity" evidence="1">
    <location>
        <begin position="65"/>
        <end position="81"/>
    </location>
</feature>
<evidence type="ECO:0000256" key="1">
    <source>
        <dbReference type="SAM" id="MobiDB-lite"/>
    </source>
</evidence>
<protein>
    <submittedName>
        <fullName evidence="2">Uncharacterized protein</fullName>
    </submittedName>
</protein>
<feature type="compositionally biased region" description="Basic and acidic residues" evidence="1">
    <location>
        <begin position="94"/>
        <end position="140"/>
    </location>
</feature>
<evidence type="ECO:0000313" key="3">
    <source>
        <dbReference type="Proteomes" id="UP000800036"/>
    </source>
</evidence>
<feature type="region of interest" description="Disordered" evidence="1">
    <location>
        <begin position="24"/>
        <end position="290"/>
    </location>
</feature>
<dbReference type="EMBL" id="ML976686">
    <property type="protein sequence ID" value="KAF1972476.1"/>
    <property type="molecule type" value="Genomic_DNA"/>
</dbReference>
<dbReference type="Proteomes" id="UP000800036">
    <property type="component" value="Unassembled WGS sequence"/>
</dbReference>
<feature type="compositionally biased region" description="Basic and acidic residues" evidence="1">
    <location>
        <begin position="171"/>
        <end position="199"/>
    </location>
</feature>
<reference evidence="2" key="1">
    <citation type="journal article" date="2020" name="Stud. Mycol.">
        <title>101 Dothideomycetes genomes: a test case for predicting lifestyles and emergence of pathogens.</title>
        <authorList>
            <person name="Haridas S."/>
            <person name="Albert R."/>
            <person name="Binder M."/>
            <person name="Bloem J."/>
            <person name="Labutti K."/>
            <person name="Salamov A."/>
            <person name="Andreopoulos B."/>
            <person name="Baker S."/>
            <person name="Barry K."/>
            <person name="Bills G."/>
            <person name="Bluhm B."/>
            <person name="Cannon C."/>
            <person name="Castanera R."/>
            <person name="Culley D."/>
            <person name="Daum C."/>
            <person name="Ezra D."/>
            <person name="Gonzalez J."/>
            <person name="Henrissat B."/>
            <person name="Kuo A."/>
            <person name="Liang C."/>
            <person name="Lipzen A."/>
            <person name="Lutzoni F."/>
            <person name="Magnuson J."/>
            <person name="Mondo S."/>
            <person name="Nolan M."/>
            <person name="Ohm R."/>
            <person name="Pangilinan J."/>
            <person name="Park H.-J."/>
            <person name="Ramirez L."/>
            <person name="Alfaro M."/>
            <person name="Sun H."/>
            <person name="Tritt A."/>
            <person name="Yoshinaga Y."/>
            <person name="Zwiers L.-H."/>
            <person name="Turgeon B."/>
            <person name="Goodwin S."/>
            <person name="Spatafora J."/>
            <person name="Crous P."/>
            <person name="Grigoriev I."/>
        </authorList>
    </citation>
    <scope>NUCLEOTIDE SEQUENCE</scope>
    <source>
        <strain evidence="2">CBS 107.79</strain>
    </source>
</reference>
<sequence>MVDIRDFRKGFSDRDDAEKVWRRGLSMWRDANRPPRDNNFTPPPYPQYPSSHGPNYGSHHPSTPGNQSFSNYGSSSGNNSGPLYGPTRNNSFSGDHERHDVNRFDSFRRQSRDDGPDLRERRGSKRGLDRDSNYTSEKRQRTTSVQNNSRHPGYFSGYGDSRAGPGGFNDGSRDLNSERSYDTDSPGPRHSDYRDRDRNWGYGGPSDNPAYRSESRPRVRSGSRFEEHRAHTTRGDNASSQAFRDQSQGLGRGRSGSCGRGRGREYGGHDSSDGDRAEDTEPSPSPNIPD</sequence>
<keyword evidence="3" id="KW-1185">Reference proteome</keyword>
<organism evidence="2 3">
    <name type="scientific">Bimuria novae-zelandiae CBS 107.79</name>
    <dbReference type="NCBI Taxonomy" id="1447943"/>
    <lineage>
        <taxon>Eukaryota</taxon>
        <taxon>Fungi</taxon>
        <taxon>Dikarya</taxon>
        <taxon>Ascomycota</taxon>
        <taxon>Pezizomycotina</taxon>
        <taxon>Dothideomycetes</taxon>
        <taxon>Pleosporomycetidae</taxon>
        <taxon>Pleosporales</taxon>
        <taxon>Massarineae</taxon>
        <taxon>Didymosphaeriaceae</taxon>
        <taxon>Bimuria</taxon>
    </lineage>
</organism>
<feature type="compositionally biased region" description="Gly residues" evidence="1">
    <location>
        <begin position="250"/>
        <end position="260"/>
    </location>
</feature>
<feature type="compositionally biased region" description="Basic and acidic residues" evidence="1">
    <location>
        <begin position="262"/>
        <end position="279"/>
    </location>
</feature>
<feature type="compositionally biased region" description="Basic and acidic residues" evidence="1">
    <location>
        <begin position="213"/>
        <end position="234"/>
    </location>
</feature>
<feature type="compositionally biased region" description="Polar residues" evidence="1">
    <location>
        <begin position="235"/>
        <end position="248"/>
    </location>
</feature>
<proteinExistence type="predicted"/>